<evidence type="ECO:0000313" key="3">
    <source>
        <dbReference type="Proteomes" id="UP001589867"/>
    </source>
</evidence>
<comment type="caution">
    <text evidence="2">The sequence shown here is derived from an EMBL/GenBank/DDBJ whole genome shotgun (WGS) entry which is preliminary data.</text>
</comment>
<dbReference type="RefSeq" id="WP_377260422.1">
    <property type="nucleotide sequence ID" value="NZ_JBHLUH010000079.1"/>
</dbReference>
<dbReference type="Proteomes" id="UP001589867">
    <property type="component" value="Unassembled WGS sequence"/>
</dbReference>
<evidence type="ECO:0008006" key="4">
    <source>
        <dbReference type="Google" id="ProtNLM"/>
    </source>
</evidence>
<proteinExistence type="predicted"/>
<organism evidence="2 3">
    <name type="scientific">Phytohabitans kaempferiae</name>
    <dbReference type="NCBI Taxonomy" id="1620943"/>
    <lineage>
        <taxon>Bacteria</taxon>
        <taxon>Bacillati</taxon>
        <taxon>Actinomycetota</taxon>
        <taxon>Actinomycetes</taxon>
        <taxon>Micromonosporales</taxon>
        <taxon>Micromonosporaceae</taxon>
    </lineage>
</organism>
<sequence length="181" mass="18922">MLAVGGALLALLIAACTTDEDPTPAPTTAAPSASPTPSVAPSVTAAEQQAIGAYNGYIQTYALASQVADPDDPNLLRYLANPLLSLTQHNIRKLKNIGAVQIGSQKATVLDSTVDLAAKPPKVTIRSCLDYSALKLVYKSNQSPVPNSEIKEKELAAVATVTLHTTGQWLVTESKQGSHTC</sequence>
<feature type="compositionally biased region" description="Low complexity" evidence="1">
    <location>
        <begin position="26"/>
        <end position="41"/>
    </location>
</feature>
<dbReference type="EMBL" id="JBHLUH010000079">
    <property type="protein sequence ID" value="MFC0533168.1"/>
    <property type="molecule type" value="Genomic_DNA"/>
</dbReference>
<keyword evidence="3" id="KW-1185">Reference proteome</keyword>
<name>A0ABV6MEK7_9ACTN</name>
<reference evidence="2 3" key="1">
    <citation type="submission" date="2024-09" db="EMBL/GenBank/DDBJ databases">
        <authorList>
            <person name="Sun Q."/>
            <person name="Mori K."/>
        </authorList>
    </citation>
    <scope>NUCLEOTIDE SEQUENCE [LARGE SCALE GENOMIC DNA]</scope>
    <source>
        <strain evidence="2 3">TBRC 3947</strain>
    </source>
</reference>
<evidence type="ECO:0000256" key="1">
    <source>
        <dbReference type="SAM" id="MobiDB-lite"/>
    </source>
</evidence>
<gene>
    <name evidence="2" type="ORF">ACFFIA_36735</name>
</gene>
<accession>A0ABV6MEK7</accession>
<evidence type="ECO:0000313" key="2">
    <source>
        <dbReference type="EMBL" id="MFC0533168.1"/>
    </source>
</evidence>
<feature type="region of interest" description="Disordered" evidence="1">
    <location>
        <begin position="20"/>
        <end position="41"/>
    </location>
</feature>
<protein>
    <recommendedName>
        <fullName evidence="4">Lipoprotein</fullName>
    </recommendedName>
</protein>